<dbReference type="AlphaFoldDB" id="A0A8H3AKJ2"/>
<evidence type="ECO:0000313" key="2">
    <source>
        <dbReference type="EMBL" id="CAE6423306.1"/>
    </source>
</evidence>
<protein>
    <submittedName>
        <fullName evidence="2">Uncharacterized protein</fullName>
    </submittedName>
</protein>
<gene>
    <name evidence="2" type="ORF">RDB_LOCUS15289</name>
</gene>
<sequence>MPSPLHKSFLGILNAANDPGYESSQGGHPPHEPPTSSATAIGTEPHFGQFDSGAVCTVRVRVDEFESGSSKPYEHTMAMCTPQIDASLVSPERPCEGTSSPTTTEKTRGTVFSLALCKLTTALRSVALFDALAHAPESPSVTAIIDKF</sequence>
<dbReference type="Proteomes" id="UP000663853">
    <property type="component" value="Unassembled WGS sequence"/>
</dbReference>
<organism evidence="2 3">
    <name type="scientific">Rhizoctonia solani</name>
    <dbReference type="NCBI Taxonomy" id="456999"/>
    <lineage>
        <taxon>Eukaryota</taxon>
        <taxon>Fungi</taxon>
        <taxon>Dikarya</taxon>
        <taxon>Basidiomycota</taxon>
        <taxon>Agaricomycotina</taxon>
        <taxon>Agaricomycetes</taxon>
        <taxon>Cantharellales</taxon>
        <taxon>Ceratobasidiaceae</taxon>
        <taxon>Rhizoctonia</taxon>
    </lineage>
</organism>
<proteinExistence type="predicted"/>
<accession>A0A8H3AKJ2</accession>
<comment type="caution">
    <text evidence="2">The sequence shown here is derived from an EMBL/GenBank/DDBJ whole genome shotgun (WGS) entry which is preliminary data.</text>
</comment>
<evidence type="ECO:0000313" key="3">
    <source>
        <dbReference type="Proteomes" id="UP000663853"/>
    </source>
</evidence>
<feature type="region of interest" description="Disordered" evidence="1">
    <location>
        <begin position="15"/>
        <end position="45"/>
    </location>
</feature>
<dbReference type="EMBL" id="CAJMXA010000262">
    <property type="protein sequence ID" value="CAE6423306.1"/>
    <property type="molecule type" value="Genomic_DNA"/>
</dbReference>
<evidence type="ECO:0000256" key="1">
    <source>
        <dbReference type="SAM" id="MobiDB-lite"/>
    </source>
</evidence>
<name>A0A8H3AKJ2_9AGAM</name>
<reference evidence="2" key="1">
    <citation type="submission" date="2021-01" db="EMBL/GenBank/DDBJ databases">
        <authorList>
            <person name="Kaushik A."/>
        </authorList>
    </citation>
    <scope>NUCLEOTIDE SEQUENCE</scope>
    <source>
        <strain evidence="2">AG6-10EEA</strain>
    </source>
</reference>